<reference evidence="2 3" key="1">
    <citation type="submission" date="2019-03" db="EMBL/GenBank/DDBJ databases">
        <title>Metabolic potential of uncultured bacteria and archaea associated with petroleum seepage in deep-sea sediments.</title>
        <authorList>
            <person name="Dong X."/>
            <person name="Hubert C."/>
        </authorList>
    </citation>
    <scope>NUCLEOTIDE SEQUENCE [LARGE SCALE GENOMIC DNA]</scope>
    <source>
        <strain evidence="2">E29_bin36</strain>
    </source>
</reference>
<accession>A0A523XMV9</accession>
<protein>
    <submittedName>
        <fullName evidence="2">DUF362 domain-containing protein</fullName>
    </submittedName>
</protein>
<dbReference type="EMBL" id="SOIP01000314">
    <property type="protein sequence ID" value="TET80638.1"/>
    <property type="molecule type" value="Genomic_DNA"/>
</dbReference>
<dbReference type="Proteomes" id="UP000315534">
    <property type="component" value="Unassembled WGS sequence"/>
</dbReference>
<evidence type="ECO:0000313" key="3">
    <source>
        <dbReference type="Proteomes" id="UP000315534"/>
    </source>
</evidence>
<organism evidence="2 3">
    <name type="scientific">candidate division TA06 bacterium</name>
    <dbReference type="NCBI Taxonomy" id="2250710"/>
    <lineage>
        <taxon>Bacteria</taxon>
        <taxon>Bacteria division TA06</taxon>
    </lineage>
</organism>
<dbReference type="Pfam" id="PF04015">
    <property type="entry name" value="DUF362"/>
    <property type="match status" value="1"/>
</dbReference>
<dbReference type="AlphaFoldDB" id="A0A523XMV9"/>
<comment type="caution">
    <text evidence="2">The sequence shown here is derived from an EMBL/GenBank/DDBJ whole genome shotgun (WGS) entry which is preliminary data.</text>
</comment>
<proteinExistence type="predicted"/>
<evidence type="ECO:0000313" key="2">
    <source>
        <dbReference type="EMBL" id="TET80638.1"/>
    </source>
</evidence>
<gene>
    <name evidence="2" type="ORF">E3J38_05240</name>
</gene>
<feature type="non-terminal residue" evidence="2">
    <location>
        <position position="1"/>
    </location>
</feature>
<evidence type="ECO:0000259" key="1">
    <source>
        <dbReference type="Pfam" id="PF04015"/>
    </source>
</evidence>
<name>A0A523XMV9_UNCT6</name>
<dbReference type="InterPro" id="IPR007160">
    <property type="entry name" value="DUF362"/>
</dbReference>
<sequence length="210" mass="22993">SILKNLFGCIPTSKKAKYHKILPTLLADVYEAIGGVDLAVLDGTYFWRGAGDVPVRMNTILVGRDAVAVETVGATLAGLKPQSMLVIQEFVKRGLGEGDLENIEIVGASFEGLKEKFMSAAVTQKKLRAQRRGPQTWGGHAYHAFESLIREGFFKQSNERTIEDVVKALEAKGLSTKGKESKIANSLARRVKKGILKKAKTSDGRIYWAE</sequence>
<feature type="domain" description="DUF362" evidence="1">
    <location>
        <begin position="3"/>
        <end position="74"/>
    </location>
</feature>